<evidence type="ECO:0000313" key="1">
    <source>
        <dbReference type="EMBL" id="RBP69173.1"/>
    </source>
</evidence>
<evidence type="ECO:0000313" key="2">
    <source>
        <dbReference type="Proteomes" id="UP000253509"/>
    </source>
</evidence>
<sequence>MTLFSDLRKLGRGSRGPDRRFGTGLWRQHHDRFLRAVDRYYATSAAIAEASGSSAARAGAETSASSTAGISAETTGSIGVSERIAAGTHRLNDLVPVLDDIVEWLHTHHPVDGQVVPAQVRSVVGDAPELLGRASAKVAEAVLAASMARTELLAGRPASSSAQACERFIADAADLVGRVRSGLPVGGLRSGPDWR</sequence>
<gene>
    <name evidence="1" type="ORF">DFO65_11416</name>
</gene>
<accession>A0A366IDP6</accession>
<dbReference type="AlphaFoldDB" id="A0A366IDP6"/>
<comment type="caution">
    <text evidence="1">The sequence shown here is derived from an EMBL/GenBank/DDBJ whole genome shotgun (WGS) entry which is preliminary data.</text>
</comment>
<organism evidence="1 2">
    <name type="scientific">Brevibacterium celere</name>
    <dbReference type="NCBI Taxonomy" id="225845"/>
    <lineage>
        <taxon>Bacteria</taxon>
        <taxon>Bacillati</taxon>
        <taxon>Actinomycetota</taxon>
        <taxon>Actinomycetes</taxon>
        <taxon>Micrococcales</taxon>
        <taxon>Brevibacteriaceae</taxon>
        <taxon>Brevibacterium</taxon>
    </lineage>
</organism>
<dbReference type="EMBL" id="QNSB01000014">
    <property type="protein sequence ID" value="RBP69173.1"/>
    <property type="molecule type" value="Genomic_DNA"/>
</dbReference>
<dbReference type="RefSeq" id="WP_113905338.1">
    <property type="nucleotide sequence ID" value="NZ_QNSB01000014.1"/>
</dbReference>
<keyword evidence="2" id="KW-1185">Reference proteome</keyword>
<reference evidence="1 2" key="1">
    <citation type="submission" date="2018-06" db="EMBL/GenBank/DDBJ databases">
        <title>Freshwater and sediment microbial communities from various areas in North America, analyzing microbe dynamics in response to fracking.</title>
        <authorList>
            <person name="Lamendella R."/>
        </authorList>
    </citation>
    <scope>NUCLEOTIDE SEQUENCE [LARGE SCALE GENOMIC DNA]</scope>
    <source>
        <strain evidence="1 2">3b_TX</strain>
    </source>
</reference>
<name>A0A366IDP6_9MICO</name>
<protein>
    <submittedName>
        <fullName evidence="1">Uncharacterized protein</fullName>
    </submittedName>
</protein>
<proteinExistence type="predicted"/>
<dbReference type="Proteomes" id="UP000253509">
    <property type="component" value="Unassembled WGS sequence"/>
</dbReference>